<dbReference type="OrthoDB" id="432528at2759"/>
<dbReference type="SUPFAM" id="SSF117281">
    <property type="entry name" value="Kelch motif"/>
    <property type="match status" value="1"/>
</dbReference>
<dbReference type="SMART" id="SM00612">
    <property type="entry name" value="Kelch"/>
    <property type="match status" value="1"/>
</dbReference>
<keyword evidence="3" id="KW-0472">Membrane</keyword>
<name>A0A8H3XIW1_GIGMA</name>
<dbReference type="Gene3D" id="2.120.10.80">
    <property type="entry name" value="Kelch-type beta propeller"/>
    <property type="match status" value="2"/>
</dbReference>
<accession>A0A8H3XIW1</accession>
<dbReference type="AlphaFoldDB" id="A0A8H3XIW1"/>
<protein>
    <submittedName>
        <fullName evidence="4">Galactose oxidase</fullName>
    </submittedName>
</protein>
<proteinExistence type="predicted"/>
<comment type="caution">
    <text evidence="4">The sequence shown here is derived from an EMBL/GenBank/DDBJ whole genome shotgun (WGS) entry which is preliminary data.</text>
</comment>
<evidence type="ECO:0000256" key="3">
    <source>
        <dbReference type="SAM" id="Phobius"/>
    </source>
</evidence>
<evidence type="ECO:0000313" key="5">
    <source>
        <dbReference type="Proteomes" id="UP000439903"/>
    </source>
</evidence>
<dbReference type="Pfam" id="PF24681">
    <property type="entry name" value="Kelch_KLHDC2_KLHL20_DRC7"/>
    <property type="match status" value="1"/>
</dbReference>
<gene>
    <name evidence="4" type="ORF">F8M41_025291</name>
</gene>
<keyword evidence="5" id="KW-1185">Reference proteome</keyword>
<dbReference type="InterPro" id="IPR006652">
    <property type="entry name" value="Kelch_1"/>
</dbReference>
<dbReference type="PANTHER" id="PTHR46093:SF18">
    <property type="entry name" value="FIBRONECTIN TYPE-III DOMAIN-CONTAINING PROTEIN"/>
    <property type="match status" value="1"/>
</dbReference>
<keyword evidence="1" id="KW-0880">Kelch repeat</keyword>
<keyword evidence="3" id="KW-0812">Transmembrane</keyword>
<keyword evidence="3" id="KW-1133">Transmembrane helix</keyword>
<evidence type="ECO:0000256" key="1">
    <source>
        <dbReference type="ARBA" id="ARBA00022441"/>
    </source>
</evidence>
<dbReference type="PANTHER" id="PTHR46093">
    <property type="entry name" value="ACYL-COA-BINDING DOMAIN-CONTAINING PROTEIN 5"/>
    <property type="match status" value="1"/>
</dbReference>
<feature type="transmembrane region" description="Helical" evidence="3">
    <location>
        <begin position="404"/>
        <end position="428"/>
    </location>
</feature>
<evidence type="ECO:0000313" key="4">
    <source>
        <dbReference type="EMBL" id="KAF0470742.1"/>
    </source>
</evidence>
<keyword evidence="2" id="KW-0677">Repeat</keyword>
<dbReference type="Proteomes" id="UP000439903">
    <property type="component" value="Unassembled WGS sequence"/>
</dbReference>
<evidence type="ECO:0000256" key="2">
    <source>
        <dbReference type="ARBA" id="ARBA00022737"/>
    </source>
</evidence>
<dbReference type="EMBL" id="WTPW01000898">
    <property type="protein sequence ID" value="KAF0470742.1"/>
    <property type="molecule type" value="Genomic_DNA"/>
</dbReference>
<reference evidence="4 5" key="1">
    <citation type="journal article" date="2019" name="Environ. Microbiol.">
        <title>At the nexus of three kingdoms: the genome of the mycorrhizal fungus Gigaspora margarita provides insights into plant, endobacterial and fungal interactions.</title>
        <authorList>
            <person name="Venice F."/>
            <person name="Ghignone S."/>
            <person name="Salvioli di Fossalunga A."/>
            <person name="Amselem J."/>
            <person name="Novero M."/>
            <person name="Xianan X."/>
            <person name="Sedzielewska Toro K."/>
            <person name="Morin E."/>
            <person name="Lipzen A."/>
            <person name="Grigoriev I.V."/>
            <person name="Henrissat B."/>
            <person name="Martin F.M."/>
            <person name="Bonfante P."/>
        </authorList>
    </citation>
    <scope>NUCLEOTIDE SEQUENCE [LARGE SCALE GENOMIC DNA]</scope>
    <source>
        <strain evidence="4 5">BEG34</strain>
    </source>
</reference>
<sequence length="522" mass="57092">MQGFKLFRQGISGSSKLSVSSIVVPLAFGSSFWSINAVALPDPRWGHGAVLIKKNLYIFGGKAGLRSLNDTSQNTGQLLILDISSEFQRSNPTWVIGPLGPEVAYHTVSVGGSQNELLVVYGGESGETPPPPNSLFYFDTIAKNWSIPNITAPSRRREHTAVTRLEDASIFIFGGIPDSSSIVVSSQVQYNDLYQLQTRISNWIAVGPQTYTPSPRYHHTSTLLADGKIYVIGGFAGSAMVDTASIYIYDTINGRWDLKTAGGNLPSQRRDHAAVGTKDGKVIIHGGVDVTFTRLFSDIAVLDTTQDPISWIPISVNGVIPPGRYAHTATMVGTNMIVAFGYMANETADSNIYILDTTTYTWTDTYIPNNLKYTDTTPSNTLPNGGLPTGSPDVNGDNSNKTAIIVSSIIGGFLMFIVIGSFIIWLFFRKPRDKFYASAYFPQNLNSQLQPPMSDIPQSKRSTYATDNLVPSINDSNATHEKTYSDMFDDSTREIDIQTTNMMIVPKSMLRVMNPDKSSDEP</sequence>
<dbReference type="InterPro" id="IPR015915">
    <property type="entry name" value="Kelch-typ_b-propeller"/>
</dbReference>
<organism evidence="4 5">
    <name type="scientific">Gigaspora margarita</name>
    <dbReference type="NCBI Taxonomy" id="4874"/>
    <lineage>
        <taxon>Eukaryota</taxon>
        <taxon>Fungi</taxon>
        <taxon>Fungi incertae sedis</taxon>
        <taxon>Mucoromycota</taxon>
        <taxon>Glomeromycotina</taxon>
        <taxon>Glomeromycetes</taxon>
        <taxon>Diversisporales</taxon>
        <taxon>Gigasporaceae</taxon>
        <taxon>Gigaspora</taxon>
    </lineage>
</organism>